<dbReference type="Pfam" id="PF00646">
    <property type="entry name" value="F-box"/>
    <property type="match status" value="1"/>
</dbReference>
<dbReference type="InterPro" id="IPR001810">
    <property type="entry name" value="F-box_dom"/>
</dbReference>
<organism evidence="2 3">
    <name type="scientific">Rhizoctonia solani</name>
    <dbReference type="NCBI Taxonomy" id="456999"/>
    <lineage>
        <taxon>Eukaryota</taxon>
        <taxon>Fungi</taxon>
        <taxon>Dikarya</taxon>
        <taxon>Basidiomycota</taxon>
        <taxon>Agaricomycotina</taxon>
        <taxon>Agaricomycetes</taxon>
        <taxon>Cantharellales</taxon>
        <taxon>Ceratobasidiaceae</taxon>
        <taxon>Rhizoctonia</taxon>
    </lineage>
</organism>
<reference evidence="2" key="1">
    <citation type="submission" date="2021-01" db="EMBL/GenBank/DDBJ databases">
        <authorList>
            <person name="Kaushik A."/>
        </authorList>
    </citation>
    <scope>NUCLEOTIDE SEQUENCE</scope>
    <source>
        <strain evidence="2">AG2-2IIIB</strain>
    </source>
</reference>
<name>A0A8H3DAG0_9AGAM</name>
<evidence type="ECO:0000259" key="1">
    <source>
        <dbReference type="Pfam" id="PF00646"/>
    </source>
</evidence>
<dbReference type="CDD" id="cd09917">
    <property type="entry name" value="F-box_SF"/>
    <property type="match status" value="1"/>
</dbReference>
<dbReference type="InterPro" id="IPR036047">
    <property type="entry name" value="F-box-like_dom_sf"/>
</dbReference>
<evidence type="ECO:0000313" key="3">
    <source>
        <dbReference type="Proteomes" id="UP000663843"/>
    </source>
</evidence>
<gene>
    <name evidence="2" type="ORF">RDB_LOCUS166546</name>
</gene>
<dbReference type="SUPFAM" id="SSF81383">
    <property type="entry name" value="F-box domain"/>
    <property type="match status" value="1"/>
</dbReference>
<accession>A0A8H3DAG0</accession>
<evidence type="ECO:0000313" key="2">
    <source>
        <dbReference type="EMBL" id="CAE6521864.1"/>
    </source>
</evidence>
<protein>
    <recommendedName>
        <fullName evidence="1">F-box domain-containing protein</fullName>
    </recommendedName>
</protein>
<comment type="caution">
    <text evidence="2">The sequence shown here is derived from an EMBL/GenBank/DDBJ whole genome shotgun (WGS) entry which is preliminary data.</text>
</comment>
<proteinExistence type="predicted"/>
<dbReference type="AlphaFoldDB" id="A0A8H3DAG0"/>
<sequence length="179" mass="20265">MQDTDSFRLGDLSSEIIIQILHHCDCVAILRFAATCKGYHELVEESISLQLHIELEANGLELVKGTCKQDATYSVILEDLKRFQEAWLKLDFREPILRSLGGARGPLWDLREGFYIKGFSRTEGRFADTIQLIPLDAETPDPPPLMFNFEFKEFTTDPGQALVVLMSGDLDRQAPFDSV</sequence>
<dbReference type="EMBL" id="CAJMWT010007006">
    <property type="protein sequence ID" value="CAE6521864.1"/>
    <property type="molecule type" value="Genomic_DNA"/>
</dbReference>
<feature type="domain" description="F-box" evidence="1">
    <location>
        <begin position="11"/>
        <end position="45"/>
    </location>
</feature>
<dbReference type="Proteomes" id="UP000663843">
    <property type="component" value="Unassembled WGS sequence"/>
</dbReference>